<protein>
    <recommendedName>
        <fullName evidence="1">Solute-binding protein family 5 domain-containing protein</fullName>
    </recommendedName>
</protein>
<evidence type="ECO:0000313" key="3">
    <source>
        <dbReference type="Proteomes" id="UP000078507"/>
    </source>
</evidence>
<dbReference type="Gene3D" id="3.40.190.10">
    <property type="entry name" value="Periplasmic binding protein-like II"/>
    <property type="match status" value="1"/>
</dbReference>
<accession>A0A178XY36</accession>
<reference evidence="2 3" key="1">
    <citation type="submission" date="2015-11" db="EMBL/GenBank/DDBJ databases">
        <title>Ensifer anhuiense sp. nov., an effective nitrogen fixation bacterium with Glycine soja.</title>
        <authorList>
            <person name="Yan H."/>
            <person name="Chen W."/>
        </authorList>
    </citation>
    <scope>NUCLEOTIDE SEQUENCE [LARGE SCALE GENOMIC DNA]</scope>
    <source>
        <strain evidence="2 3">LMG 7837</strain>
    </source>
</reference>
<dbReference type="STRING" id="36856.ATB98_04860"/>
<name>A0A178XY36_SINSA</name>
<dbReference type="AlphaFoldDB" id="A0A178XY36"/>
<evidence type="ECO:0000313" key="2">
    <source>
        <dbReference type="EMBL" id="OAP39653.1"/>
    </source>
</evidence>
<dbReference type="SUPFAM" id="SSF53850">
    <property type="entry name" value="Periplasmic binding protein-like II"/>
    <property type="match status" value="1"/>
</dbReference>
<dbReference type="EMBL" id="LNQB01000089">
    <property type="protein sequence ID" value="OAP39653.1"/>
    <property type="molecule type" value="Genomic_DNA"/>
</dbReference>
<dbReference type="Proteomes" id="UP000078507">
    <property type="component" value="Unassembled WGS sequence"/>
</dbReference>
<feature type="domain" description="Solute-binding protein family 5" evidence="1">
    <location>
        <begin position="10"/>
        <end position="116"/>
    </location>
</feature>
<organism evidence="2 3">
    <name type="scientific">Sinorhizobium saheli</name>
    <dbReference type="NCBI Taxonomy" id="36856"/>
    <lineage>
        <taxon>Bacteria</taxon>
        <taxon>Pseudomonadati</taxon>
        <taxon>Pseudomonadota</taxon>
        <taxon>Alphaproteobacteria</taxon>
        <taxon>Hyphomicrobiales</taxon>
        <taxon>Rhizobiaceae</taxon>
        <taxon>Sinorhizobium/Ensifer group</taxon>
        <taxon>Sinorhizobium</taxon>
    </lineage>
</organism>
<evidence type="ECO:0000259" key="1">
    <source>
        <dbReference type="Pfam" id="PF00496"/>
    </source>
</evidence>
<dbReference type="Pfam" id="PF00496">
    <property type="entry name" value="SBP_bac_5"/>
    <property type="match status" value="1"/>
</dbReference>
<proteinExistence type="predicted"/>
<sequence length="176" mass="20011">MHAEKTGHRDATFRFDEKNNHELPHILGQILVVPKHWWEGTGPNGEPRDITRTTLEPLTGSGPYRIASYSPGGTIRYEPRPDNWGASLNVNVGKNNFHSITYSFFGDRDVEFEAFRRWLEDQGMRRAIGYEFPAVMDGRVKREEVPNPLRGASRTVSSSKGLQRMFGTEACMILMS</sequence>
<gene>
    <name evidence="2" type="ORF">ATB98_04860</name>
</gene>
<keyword evidence="3" id="KW-1185">Reference proteome</keyword>
<dbReference type="InterPro" id="IPR000914">
    <property type="entry name" value="SBP_5_dom"/>
</dbReference>
<comment type="caution">
    <text evidence="2">The sequence shown here is derived from an EMBL/GenBank/DDBJ whole genome shotgun (WGS) entry which is preliminary data.</text>
</comment>